<gene>
    <name evidence="3" type="ORF">F5544_09130</name>
</gene>
<dbReference type="Gene3D" id="3.30.1310.10">
    <property type="entry name" value="Nucleoid-associated protein YbaB-like domain"/>
    <property type="match status" value="1"/>
</dbReference>
<protein>
    <recommendedName>
        <fullName evidence="5">YbaB/EbfC family DNA-binding protein</fullName>
    </recommendedName>
</protein>
<dbReference type="AlphaFoldDB" id="A0A6G9Y9H4"/>
<dbReference type="Pfam" id="PF02575">
    <property type="entry name" value="YbaB_DNA_bd"/>
    <property type="match status" value="1"/>
</dbReference>
<dbReference type="KEGG" id="nah:F5544_09130"/>
<evidence type="ECO:0000256" key="1">
    <source>
        <dbReference type="SAM" id="Coils"/>
    </source>
</evidence>
<keyword evidence="4" id="KW-1185">Reference proteome</keyword>
<dbReference type="RefSeq" id="WP_167472797.1">
    <property type="nucleotide sequence ID" value="NZ_CP046172.1"/>
</dbReference>
<keyword evidence="1" id="KW-0175">Coiled coil</keyword>
<evidence type="ECO:0000313" key="4">
    <source>
        <dbReference type="Proteomes" id="UP000503540"/>
    </source>
</evidence>
<dbReference type="Proteomes" id="UP000503540">
    <property type="component" value="Chromosome"/>
</dbReference>
<dbReference type="EMBL" id="CP046172">
    <property type="protein sequence ID" value="QIS09727.1"/>
    <property type="molecule type" value="Genomic_DNA"/>
</dbReference>
<dbReference type="GO" id="GO:0003677">
    <property type="term" value="F:DNA binding"/>
    <property type="evidence" value="ECO:0007669"/>
    <property type="project" value="InterPro"/>
</dbReference>
<feature type="region of interest" description="Disordered" evidence="2">
    <location>
        <begin position="125"/>
        <end position="158"/>
    </location>
</feature>
<accession>A0A6G9Y9H4</accession>
<evidence type="ECO:0000256" key="2">
    <source>
        <dbReference type="SAM" id="MobiDB-lite"/>
    </source>
</evidence>
<evidence type="ECO:0000313" key="3">
    <source>
        <dbReference type="EMBL" id="QIS09727.1"/>
    </source>
</evidence>
<dbReference type="InterPro" id="IPR036894">
    <property type="entry name" value="YbaB-like_sf"/>
</dbReference>
<dbReference type="InterPro" id="IPR004401">
    <property type="entry name" value="YbaB/EbfC"/>
</dbReference>
<organism evidence="3 4">
    <name type="scientific">Nocardia arthritidis</name>
    <dbReference type="NCBI Taxonomy" id="228602"/>
    <lineage>
        <taxon>Bacteria</taxon>
        <taxon>Bacillati</taxon>
        <taxon>Actinomycetota</taxon>
        <taxon>Actinomycetes</taxon>
        <taxon>Mycobacteriales</taxon>
        <taxon>Nocardiaceae</taxon>
        <taxon>Nocardia</taxon>
    </lineage>
</organism>
<feature type="coiled-coil region" evidence="1">
    <location>
        <begin position="16"/>
        <end position="46"/>
    </location>
</feature>
<proteinExistence type="predicted"/>
<dbReference type="SUPFAM" id="SSF82607">
    <property type="entry name" value="YbaB-like"/>
    <property type="match status" value="1"/>
</dbReference>
<reference evidence="3 4" key="1">
    <citation type="journal article" date="2019" name="ACS Chem. Biol.">
        <title>Identification and Mobilization of a Cryptic Antibiotic Biosynthesis Gene Locus from a Human-Pathogenic Nocardia Isolate.</title>
        <authorList>
            <person name="Herisse M."/>
            <person name="Ishida K."/>
            <person name="Porter J.L."/>
            <person name="Howden B."/>
            <person name="Hertweck C."/>
            <person name="Stinear T.P."/>
            <person name="Pidot S.J."/>
        </authorList>
    </citation>
    <scope>NUCLEOTIDE SEQUENCE [LARGE SCALE GENOMIC DNA]</scope>
    <source>
        <strain evidence="3 4">AUSMDU00012717</strain>
    </source>
</reference>
<evidence type="ECO:0008006" key="5">
    <source>
        <dbReference type="Google" id="ProtNLM"/>
    </source>
</evidence>
<sequence>MTPDYSAFGARGAELLNRLAEQARRLTEIAEEVEELEAEATDDRRTVTVRVTVGGSVRSVTIHPVARRLTNETLGELIVETTNSAFAKAHALAAEHAGKYYAAQRNFNEELRRHDPTAAAAFTELTNSVAGAPAPPVPAGDEDDDPRHPWPAVFDRST</sequence>
<name>A0A6G9Y9H4_9NOCA</name>